<gene>
    <name evidence="2" type="ORF">Aca07nite_72240</name>
</gene>
<organism evidence="2">
    <name type="scientific">Actinoplanes campanulatus</name>
    <dbReference type="NCBI Taxonomy" id="113559"/>
    <lineage>
        <taxon>Bacteria</taxon>
        <taxon>Bacillati</taxon>
        <taxon>Actinomycetota</taxon>
        <taxon>Actinomycetes</taxon>
        <taxon>Micromonosporales</taxon>
        <taxon>Micromonosporaceae</taxon>
        <taxon>Actinoplanes</taxon>
    </lineage>
</organism>
<protein>
    <recommendedName>
        <fullName evidence="3">TrbL/VirB6 plasmid conjugal transfer protein</fullName>
    </recommendedName>
</protein>
<feature type="transmembrane region" description="Helical" evidence="1">
    <location>
        <begin position="170"/>
        <end position="190"/>
    </location>
</feature>
<evidence type="ECO:0000313" key="2">
    <source>
        <dbReference type="EMBL" id="GID49949.1"/>
    </source>
</evidence>
<feature type="transmembrane region" description="Helical" evidence="1">
    <location>
        <begin position="9"/>
        <end position="33"/>
    </location>
</feature>
<accession>A0ABQ3WUU3</accession>
<name>A0ABQ3WUU3_9ACTN</name>
<proteinExistence type="predicted"/>
<comment type="caution">
    <text evidence="2">The sequence shown here is derived from an EMBL/GenBank/DDBJ whole genome shotgun (WGS) entry which is preliminary data.</text>
</comment>
<dbReference type="RefSeq" id="WP_204300017.1">
    <property type="nucleotide sequence ID" value="NZ_BAAAGQ010000063.1"/>
</dbReference>
<keyword evidence="1" id="KW-0812">Transmembrane</keyword>
<feature type="transmembrane region" description="Helical" evidence="1">
    <location>
        <begin position="242"/>
        <end position="262"/>
    </location>
</feature>
<dbReference type="EMBL" id="BOMF01000136">
    <property type="protein sequence ID" value="GID49949.1"/>
    <property type="molecule type" value="Genomic_DNA"/>
</dbReference>
<feature type="transmembrane region" description="Helical" evidence="1">
    <location>
        <begin position="145"/>
        <end position="163"/>
    </location>
</feature>
<evidence type="ECO:0000256" key="1">
    <source>
        <dbReference type="SAM" id="Phobius"/>
    </source>
</evidence>
<evidence type="ECO:0008006" key="3">
    <source>
        <dbReference type="Google" id="ProtNLM"/>
    </source>
</evidence>
<reference evidence="2" key="1">
    <citation type="submission" date="2021-01" db="EMBL/GenBank/DDBJ databases">
        <title>Whole genome shotgun sequence of Actinoplanes capillaceus NBRC 16408.</title>
        <authorList>
            <person name="Komaki H."/>
            <person name="Tamura T."/>
        </authorList>
    </citation>
    <scope>NUCLEOTIDE SEQUENCE [LARGE SCALE GENOMIC DNA]</scope>
    <source>
        <strain evidence="2">NBRC 16408</strain>
    </source>
</reference>
<keyword evidence="1" id="KW-0472">Membrane</keyword>
<keyword evidence="1" id="KW-1133">Transmembrane helix</keyword>
<feature type="transmembrane region" description="Helical" evidence="1">
    <location>
        <begin position="53"/>
        <end position="73"/>
    </location>
</feature>
<feature type="transmembrane region" description="Helical" evidence="1">
    <location>
        <begin position="85"/>
        <end position="107"/>
    </location>
</feature>
<sequence>MTDFLLDGVFAWLAAKTIGLLGSLVDFLASSLFTSPDVTVLPQVASIARKSAVVVDVCFVLAILGVGIASMVGDSVEMRYGLKQLLPRLVVGFVLSAFAVPLTGVLIEAANAVTVSLAGVSAPTTQMVEFVQTRMSAALLDPSTTVLYAVIGLLIVVLVVMLTGSWLTRVCVLLLLAGIAPVALACYATPWTQPAADLWWRSLLGCLAPPGLQAVVFSTGIELVVNPEGNLPVQIGLPASDAGNLAFIAVLLWVTVRIPALVSRYLPSGRSPSVGGILLRAVLLQGIGRRLPLLGGG</sequence>